<gene>
    <name evidence="5" type="ORF">PGLA1383_LOCUS36173</name>
</gene>
<dbReference type="SUPFAM" id="SSF48403">
    <property type="entry name" value="Ankyrin repeat"/>
    <property type="match status" value="1"/>
</dbReference>
<dbReference type="SMART" id="SM00248">
    <property type="entry name" value="ANK"/>
    <property type="match status" value="1"/>
</dbReference>
<proteinExistence type="predicted"/>
<name>A0A813G113_POLGL</name>
<evidence type="ECO:0000313" key="6">
    <source>
        <dbReference type="Proteomes" id="UP000654075"/>
    </source>
</evidence>
<organism evidence="5 6">
    <name type="scientific">Polarella glacialis</name>
    <name type="common">Dinoflagellate</name>
    <dbReference type="NCBI Taxonomy" id="89957"/>
    <lineage>
        <taxon>Eukaryota</taxon>
        <taxon>Sar</taxon>
        <taxon>Alveolata</taxon>
        <taxon>Dinophyceae</taxon>
        <taxon>Suessiales</taxon>
        <taxon>Suessiaceae</taxon>
        <taxon>Polarella</taxon>
    </lineage>
</organism>
<evidence type="ECO:0000313" key="5">
    <source>
        <dbReference type="EMBL" id="CAE8618556.1"/>
    </source>
</evidence>
<dbReference type="Proteomes" id="UP000654075">
    <property type="component" value="Unassembled WGS sequence"/>
</dbReference>
<evidence type="ECO:0000256" key="1">
    <source>
        <dbReference type="ARBA" id="ARBA00022737"/>
    </source>
</evidence>
<dbReference type="PANTHER" id="PTHR24173:SF74">
    <property type="entry name" value="ANKYRIN REPEAT DOMAIN-CONTAINING PROTEIN 16"/>
    <property type="match status" value="1"/>
</dbReference>
<dbReference type="PROSITE" id="PS50088">
    <property type="entry name" value="ANK_REPEAT"/>
    <property type="match status" value="1"/>
</dbReference>
<evidence type="ECO:0000256" key="2">
    <source>
        <dbReference type="ARBA" id="ARBA00023043"/>
    </source>
</evidence>
<sequence>MRRFVAIGILIGNVTRCLSLAADMAMQDGDLDSILDQLEPAQIHWLWDLVSLLPAVVFLSAFSIVVLFWAQAATAVSVALDLGPELFLCAQRGDASGCEAFTSAKCSQDVNFQEPEHGNTALHVAAEEGHAEVVRVLLASHADPGTKNNYGLKPLELAALGSETFTLLKDCTAPGDAGRRGGFTLGERRASLAGI</sequence>
<accession>A0A813G113</accession>
<dbReference type="EMBL" id="CAJNNV010026581">
    <property type="protein sequence ID" value="CAE8618556.1"/>
    <property type="molecule type" value="Genomic_DNA"/>
</dbReference>
<keyword evidence="4" id="KW-0472">Membrane</keyword>
<dbReference type="PANTHER" id="PTHR24173">
    <property type="entry name" value="ANKYRIN REPEAT CONTAINING"/>
    <property type="match status" value="1"/>
</dbReference>
<dbReference type="InterPro" id="IPR036770">
    <property type="entry name" value="Ankyrin_rpt-contain_sf"/>
</dbReference>
<evidence type="ECO:0000256" key="4">
    <source>
        <dbReference type="SAM" id="Phobius"/>
    </source>
</evidence>
<keyword evidence="4" id="KW-1133">Transmembrane helix</keyword>
<keyword evidence="2 3" id="KW-0040">ANK repeat</keyword>
<feature type="repeat" description="ANK" evidence="3">
    <location>
        <begin position="117"/>
        <end position="149"/>
    </location>
</feature>
<dbReference type="Gene3D" id="1.25.40.20">
    <property type="entry name" value="Ankyrin repeat-containing domain"/>
    <property type="match status" value="1"/>
</dbReference>
<protein>
    <submittedName>
        <fullName evidence="5">Uncharacterized protein</fullName>
    </submittedName>
</protein>
<comment type="caution">
    <text evidence="5">The sequence shown here is derived from an EMBL/GenBank/DDBJ whole genome shotgun (WGS) entry which is preliminary data.</text>
</comment>
<dbReference type="InterPro" id="IPR002110">
    <property type="entry name" value="Ankyrin_rpt"/>
</dbReference>
<keyword evidence="6" id="KW-1185">Reference proteome</keyword>
<dbReference type="Pfam" id="PF12796">
    <property type="entry name" value="Ank_2"/>
    <property type="match status" value="1"/>
</dbReference>
<dbReference type="OrthoDB" id="20872at2759"/>
<keyword evidence="1" id="KW-0677">Repeat</keyword>
<dbReference type="PROSITE" id="PS50297">
    <property type="entry name" value="ANK_REP_REGION"/>
    <property type="match status" value="1"/>
</dbReference>
<evidence type="ECO:0000256" key="3">
    <source>
        <dbReference type="PROSITE-ProRule" id="PRU00023"/>
    </source>
</evidence>
<keyword evidence="4" id="KW-0812">Transmembrane</keyword>
<reference evidence="5" key="1">
    <citation type="submission" date="2021-02" db="EMBL/GenBank/DDBJ databases">
        <authorList>
            <person name="Dougan E. K."/>
            <person name="Rhodes N."/>
            <person name="Thang M."/>
            <person name="Chan C."/>
        </authorList>
    </citation>
    <scope>NUCLEOTIDE SEQUENCE</scope>
</reference>
<dbReference type="AlphaFoldDB" id="A0A813G113"/>
<feature type="transmembrane region" description="Helical" evidence="4">
    <location>
        <begin position="45"/>
        <end position="70"/>
    </location>
</feature>